<sequence length="362" mass="38616">MENCWDGTGTVETPYLIQSAEDLLKFAEAVNSGISYAGTHFLLTADLDLDGTAWQPIGDHDREFSFSGRFDGGGHTIRGVSVSTEKTDCGFFGQVTGVSRTERAEVANLTVSGTIRGKKVVGGIVGFLRGADVFGCAFSGTVTGDTVVGGIVGAVIGGIVSRCRVQGDISGRYAGGIGGQGKYSTISNSYFLGNVATPQTYAGGIGGNLTGMTLEYCYAAGTVSGDNYVGGIAGFTEQGRWKGILSLMQSVSCPYPMCGRIAGMIRRVTTLGCLAWMGMKNPEGRFAQYVTNNGGDISYYLLWNGFEKKVGPWKGWDPAIWKIDPAFSSYRLPVLTWQKQEPEGDFSYLAVDLHKMDAKKTL</sequence>
<dbReference type="EMBL" id="JAPTGB010000014">
    <property type="protein sequence ID" value="MCZ0860991.1"/>
    <property type="molecule type" value="Genomic_DNA"/>
</dbReference>
<dbReference type="InterPro" id="IPR011050">
    <property type="entry name" value="Pectin_lyase_fold/virulence"/>
</dbReference>
<gene>
    <name evidence="1" type="ORF">O0S10_07100</name>
</gene>
<dbReference type="SUPFAM" id="SSF51126">
    <property type="entry name" value="Pectin lyase-like"/>
    <property type="match status" value="1"/>
</dbReference>
<protein>
    <recommendedName>
        <fullName evidence="3">GLUG domain-containing protein</fullName>
    </recommendedName>
</protein>
<name>A0ABT4IGX2_9EURY</name>
<evidence type="ECO:0000313" key="1">
    <source>
        <dbReference type="EMBL" id="MCZ0860991.1"/>
    </source>
</evidence>
<keyword evidence="2" id="KW-1185">Reference proteome</keyword>
<comment type="caution">
    <text evidence="1">The sequence shown here is derived from an EMBL/GenBank/DDBJ whole genome shotgun (WGS) entry which is preliminary data.</text>
</comment>
<dbReference type="Gene3D" id="2.160.20.110">
    <property type="match status" value="1"/>
</dbReference>
<evidence type="ECO:0000313" key="2">
    <source>
        <dbReference type="Proteomes" id="UP001141422"/>
    </source>
</evidence>
<dbReference type="RefSeq" id="WP_268925187.1">
    <property type="nucleotide sequence ID" value="NZ_JAPTGB010000014.1"/>
</dbReference>
<organism evidence="1 2">
    <name type="scientific">Methanocorpusculum petauri</name>
    <dbReference type="NCBI Taxonomy" id="3002863"/>
    <lineage>
        <taxon>Archaea</taxon>
        <taxon>Methanobacteriati</taxon>
        <taxon>Methanobacteriota</taxon>
        <taxon>Stenosarchaea group</taxon>
        <taxon>Methanomicrobia</taxon>
        <taxon>Methanomicrobiales</taxon>
        <taxon>Methanocorpusculaceae</taxon>
        <taxon>Methanocorpusculum</taxon>
    </lineage>
</organism>
<dbReference type="Proteomes" id="UP001141422">
    <property type="component" value="Unassembled WGS sequence"/>
</dbReference>
<evidence type="ECO:0008006" key="3">
    <source>
        <dbReference type="Google" id="ProtNLM"/>
    </source>
</evidence>
<proteinExistence type="predicted"/>
<accession>A0ABT4IGX2</accession>
<reference evidence="1" key="1">
    <citation type="submission" date="2022-12" db="EMBL/GenBank/DDBJ databases">
        <title>Isolation and characterisation of novel Methanocorpusculum spp. from native Australian herbivores indicates the genus is ancestrally host-associated.</title>
        <authorList>
            <person name="Volmer J.G."/>
            <person name="Soo R.M."/>
            <person name="Evans P.N."/>
            <person name="Hoedt E.C."/>
            <person name="Astorga Alsina A.L."/>
            <person name="Woodcroft B.J."/>
            <person name="Tyson G.W."/>
            <person name="Hugenholtz P."/>
            <person name="Morrison M."/>
        </authorList>
    </citation>
    <scope>NUCLEOTIDE SEQUENCE</scope>
    <source>
        <strain evidence="1">MG</strain>
    </source>
</reference>